<keyword evidence="7 8" id="KW-0472">Membrane</keyword>
<evidence type="ECO:0000256" key="2">
    <source>
        <dbReference type="ARBA" id="ARBA00022448"/>
    </source>
</evidence>
<dbReference type="STRING" id="519472.BHY08_04210"/>
<dbReference type="AlphaFoldDB" id="A0A1J0A587"/>
<keyword evidence="2 8" id="KW-0813">Transport</keyword>
<keyword evidence="5" id="KW-0029">Amino-acid transport</keyword>
<dbReference type="KEGG" id="vte:BHY08_04210"/>
<feature type="transmembrane region" description="Helical" evidence="8">
    <location>
        <begin position="183"/>
        <end position="200"/>
    </location>
</feature>
<dbReference type="PROSITE" id="PS50928">
    <property type="entry name" value="ABC_TM1"/>
    <property type="match status" value="1"/>
</dbReference>
<dbReference type="GO" id="GO:0022857">
    <property type="term" value="F:transmembrane transporter activity"/>
    <property type="evidence" value="ECO:0007669"/>
    <property type="project" value="InterPro"/>
</dbReference>
<feature type="transmembrane region" description="Helical" evidence="8">
    <location>
        <begin position="82"/>
        <end position="100"/>
    </location>
</feature>
<evidence type="ECO:0000256" key="4">
    <source>
        <dbReference type="ARBA" id="ARBA00022692"/>
    </source>
</evidence>
<evidence type="ECO:0000256" key="8">
    <source>
        <dbReference type="RuleBase" id="RU363032"/>
    </source>
</evidence>
<reference evidence="10 11" key="1">
    <citation type="submission" date="2016-09" db="EMBL/GenBank/DDBJ databases">
        <title>Vagococcus teuberi sp. nov., isolated from the Malian artisanal sour milk fene.</title>
        <authorList>
            <person name="Wullschleger S."/>
            <person name="Seifert C."/>
            <person name="Baumgartner S."/>
            <person name="Lacroix C."/>
            <person name="Bonfoh B."/>
            <person name="Stevens M.J."/>
            <person name="Meile L."/>
        </authorList>
    </citation>
    <scope>NUCLEOTIDE SEQUENCE [LARGE SCALE GENOMIC DNA]</scope>
    <source>
        <strain evidence="10 11">DSM 21459</strain>
    </source>
</reference>
<dbReference type="CDD" id="cd06261">
    <property type="entry name" value="TM_PBP2"/>
    <property type="match status" value="1"/>
</dbReference>
<evidence type="ECO:0000256" key="5">
    <source>
        <dbReference type="ARBA" id="ARBA00022970"/>
    </source>
</evidence>
<evidence type="ECO:0000259" key="9">
    <source>
        <dbReference type="PROSITE" id="PS50928"/>
    </source>
</evidence>
<evidence type="ECO:0000256" key="6">
    <source>
        <dbReference type="ARBA" id="ARBA00022989"/>
    </source>
</evidence>
<dbReference type="EMBL" id="CP017267">
    <property type="protein sequence ID" value="APB31102.1"/>
    <property type="molecule type" value="Genomic_DNA"/>
</dbReference>
<evidence type="ECO:0000256" key="3">
    <source>
        <dbReference type="ARBA" id="ARBA00022475"/>
    </source>
</evidence>
<organism evidence="10 11">
    <name type="scientific">Vagococcus teuberi</name>
    <dbReference type="NCBI Taxonomy" id="519472"/>
    <lineage>
        <taxon>Bacteria</taxon>
        <taxon>Bacillati</taxon>
        <taxon>Bacillota</taxon>
        <taxon>Bacilli</taxon>
        <taxon>Lactobacillales</taxon>
        <taxon>Enterococcaceae</taxon>
        <taxon>Vagococcus</taxon>
    </lineage>
</organism>
<name>A0A1J0A587_9ENTE</name>
<dbReference type="GO" id="GO:0043190">
    <property type="term" value="C:ATP-binding cassette (ABC) transporter complex"/>
    <property type="evidence" value="ECO:0007669"/>
    <property type="project" value="InterPro"/>
</dbReference>
<dbReference type="InterPro" id="IPR010065">
    <property type="entry name" value="AA_ABC_transptr_permease_3TM"/>
</dbReference>
<dbReference type="InterPro" id="IPR043429">
    <property type="entry name" value="ArtM/GltK/GlnP/TcyL/YhdX-like"/>
</dbReference>
<dbReference type="InterPro" id="IPR000515">
    <property type="entry name" value="MetI-like"/>
</dbReference>
<dbReference type="NCBIfam" id="TIGR01726">
    <property type="entry name" value="HEQRo_perm_3TM"/>
    <property type="match status" value="1"/>
</dbReference>
<dbReference type="Pfam" id="PF00528">
    <property type="entry name" value="BPD_transp_1"/>
    <property type="match status" value="1"/>
</dbReference>
<evidence type="ECO:0000313" key="11">
    <source>
        <dbReference type="Proteomes" id="UP000191200"/>
    </source>
</evidence>
<feature type="transmembrane region" description="Helical" evidence="8">
    <location>
        <begin position="55"/>
        <end position="76"/>
    </location>
</feature>
<comment type="subcellular location">
    <subcellularLocation>
        <location evidence="1 8">Cell membrane</location>
        <topology evidence="1 8">Multi-pass membrane protein</topology>
    </subcellularLocation>
</comment>
<keyword evidence="3" id="KW-1003">Cell membrane</keyword>
<feature type="domain" description="ABC transmembrane type-1" evidence="9">
    <location>
        <begin position="19"/>
        <end position="204"/>
    </location>
</feature>
<proteinExistence type="inferred from homology"/>
<evidence type="ECO:0000313" key="10">
    <source>
        <dbReference type="EMBL" id="APB31102.1"/>
    </source>
</evidence>
<dbReference type="SUPFAM" id="SSF161098">
    <property type="entry name" value="MetI-like"/>
    <property type="match status" value="1"/>
</dbReference>
<dbReference type="PANTHER" id="PTHR30614:SF0">
    <property type="entry name" value="L-CYSTINE TRANSPORT SYSTEM PERMEASE PROTEIN TCYL"/>
    <property type="match status" value="1"/>
</dbReference>
<dbReference type="Proteomes" id="UP000191200">
    <property type="component" value="Chromosome"/>
</dbReference>
<sequence>MIIDTTLMIESIPFVLKGLPYTLLISVASFLLGSVLASLIYLLRLLNNGLINAILIVYSSFFRGIPAIVLLFALYFGLPMQINPVLASILCFGLTSSAFLSEIFKSSMHSVNHGQWEASRALGMKNTLIVKDIIMPQAIRIAIAPMSNVAIDLVKGSSLAAMITVTDIFQQAKIIGGREFNFLSMYFLVACIYWILCILIEKIQYSLEKRFPILS</sequence>
<dbReference type="RefSeq" id="WP_071456687.1">
    <property type="nucleotide sequence ID" value="NZ_CABJEN010000007.1"/>
</dbReference>
<gene>
    <name evidence="10" type="ORF">BHY08_04210</name>
</gene>
<protein>
    <submittedName>
        <fullName evidence="10">Amino acid ABC transporter permease</fullName>
    </submittedName>
</protein>
<accession>A0A1J0A587</accession>
<comment type="similarity">
    <text evidence="8">Belongs to the binding-protein-dependent transport system permease family.</text>
</comment>
<keyword evidence="4 8" id="KW-0812">Transmembrane</keyword>
<dbReference type="GO" id="GO:0006865">
    <property type="term" value="P:amino acid transport"/>
    <property type="evidence" value="ECO:0007669"/>
    <property type="project" value="UniProtKB-KW"/>
</dbReference>
<evidence type="ECO:0000256" key="1">
    <source>
        <dbReference type="ARBA" id="ARBA00004651"/>
    </source>
</evidence>
<dbReference type="InterPro" id="IPR035906">
    <property type="entry name" value="MetI-like_sf"/>
</dbReference>
<dbReference type="PANTHER" id="PTHR30614">
    <property type="entry name" value="MEMBRANE COMPONENT OF AMINO ACID ABC TRANSPORTER"/>
    <property type="match status" value="1"/>
</dbReference>
<keyword evidence="11" id="KW-1185">Reference proteome</keyword>
<feature type="transmembrane region" description="Helical" evidence="8">
    <location>
        <begin position="20"/>
        <end position="43"/>
    </location>
</feature>
<dbReference type="OrthoDB" id="9787841at2"/>
<dbReference type="Gene3D" id="1.10.3720.10">
    <property type="entry name" value="MetI-like"/>
    <property type="match status" value="1"/>
</dbReference>
<keyword evidence="6 8" id="KW-1133">Transmembrane helix</keyword>
<evidence type="ECO:0000256" key="7">
    <source>
        <dbReference type="ARBA" id="ARBA00023136"/>
    </source>
</evidence>